<evidence type="ECO:0000313" key="2">
    <source>
        <dbReference type="Proteomes" id="UP001164250"/>
    </source>
</evidence>
<protein>
    <submittedName>
        <fullName evidence="1">Uncharacterized protein</fullName>
    </submittedName>
</protein>
<evidence type="ECO:0000313" key="1">
    <source>
        <dbReference type="EMBL" id="KAJ0079301.1"/>
    </source>
</evidence>
<dbReference type="Proteomes" id="UP001164250">
    <property type="component" value="Chromosome 13"/>
</dbReference>
<gene>
    <name evidence="1" type="ORF">Patl1_24615</name>
</gene>
<reference evidence="2" key="1">
    <citation type="journal article" date="2023" name="G3 (Bethesda)">
        <title>Genome assembly and association tests identify interacting loci associated with vigor, precocity, and sex in interspecific pistachio rootstocks.</title>
        <authorList>
            <person name="Palmer W."/>
            <person name="Jacygrad E."/>
            <person name="Sagayaradj S."/>
            <person name="Cavanaugh K."/>
            <person name="Han R."/>
            <person name="Bertier L."/>
            <person name="Beede B."/>
            <person name="Kafkas S."/>
            <person name="Golino D."/>
            <person name="Preece J."/>
            <person name="Michelmore R."/>
        </authorList>
    </citation>
    <scope>NUCLEOTIDE SEQUENCE [LARGE SCALE GENOMIC DNA]</scope>
</reference>
<proteinExistence type="predicted"/>
<accession>A0ACC0ZZC3</accession>
<sequence length="79" mass="8588">MKSVAFLLIRGSATKEPLSSSLGHTLLPLPVLSSRADSPEDLLGFLGLNMLNREKPFFCSLPPIITIRMDAKSASLFTQ</sequence>
<comment type="caution">
    <text evidence="1">The sequence shown here is derived from an EMBL/GenBank/DDBJ whole genome shotgun (WGS) entry which is preliminary data.</text>
</comment>
<dbReference type="EMBL" id="CM047909">
    <property type="protein sequence ID" value="KAJ0079301.1"/>
    <property type="molecule type" value="Genomic_DNA"/>
</dbReference>
<name>A0ACC0ZZC3_9ROSI</name>
<keyword evidence="2" id="KW-1185">Reference proteome</keyword>
<organism evidence="1 2">
    <name type="scientific">Pistacia atlantica</name>
    <dbReference type="NCBI Taxonomy" id="434234"/>
    <lineage>
        <taxon>Eukaryota</taxon>
        <taxon>Viridiplantae</taxon>
        <taxon>Streptophyta</taxon>
        <taxon>Embryophyta</taxon>
        <taxon>Tracheophyta</taxon>
        <taxon>Spermatophyta</taxon>
        <taxon>Magnoliopsida</taxon>
        <taxon>eudicotyledons</taxon>
        <taxon>Gunneridae</taxon>
        <taxon>Pentapetalae</taxon>
        <taxon>rosids</taxon>
        <taxon>malvids</taxon>
        <taxon>Sapindales</taxon>
        <taxon>Anacardiaceae</taxon>
        <taxon>Pistacia</taxon>
    </lineage>
</organism>